<keyword evidence="2" id="KW-0645">Protease</keyword>
<keyword evidence="4" id="KW-0788">Thiol protease</keyword>
<feature type="compositionally biased region" description="Low complexity" evidence="6">
    <location>
        <begin position="226"/>
        <end position="252"/>
    </location>
</feature>
<evidence type="ECO:0000256" key="2">
    <source>
        <dbReference type="ARBA" id="ARBA00022670"/>
    </source>
</evidence>
<comment type="similarity">
    <text evidence="1">Belongs to the peptidase C40 family.</text>
</comment>
<keyword evidence="10" id="KW-1185">Reference proteome</keyword>
<accession>A0ABV3DCA9</accession>
<dbReference type="Pfam" id="PF00877">
    <property type="entry name" value="NLPC_P60"/>
    <property type="match status" value="1"/>
</dbReference>
<feature type="domain" description="NlpC/P60" evidence="8">
    <location>
        <begin position="256"/>
        <end position="371"/>
    </location>
</feature>
<reference evidence="9 10" key="1">
    <citation type="submission" date="2024-06" db="EMBL/GenBank/DDBJ databases">
        <title>The Natural Products Discovery Center: Release of the First 8490 Sequenced Strains for Exploring Actinobacteria Biosynthetic Diversity.</title>
        <authorList>
            <person name="Kalkreuter E."/>
            <person name="Kautsar S.A."/>
            <person name="Yang D."/>
            <person name="Bader C.D."/>
            <person name="Teijaro C.N."/>
            <person name="Fluegel L."/>
            <person name="Davis C.M."/>
            <person name="Simpson J.R."/>
            <person name="Lauterbach L."/>
            <person name="Steele A.D."/>
            <person name="Gui C."/>
            <person name="Meng S."/>
            <person name="Li G."/>
            <person name="Viehrig K."/>
            <person name="Ye F."/>
            <person name="Su P."/>
            <person name="Kiefer A.F."/>
            <person name="Nichols A."/>
            <person name="Cepeda A.J."/>
            <person name="Yan W."/>
            <person name="Fan B."/>
            <person name="Jiang Y."/>
            <person name="Adhikari A."/>
            <person name="Zheng C.-J."/>
            <person name="Schuster L."/>
            <person name="Cowan T.M."/>
            <person name="Smanski M.J."/>
            <person name="Chevrette M.G."/>
            <person name="De Carvalho L.P.S."/>
            <person name="Shen B."/>
        </authorList>
    </citation>
    <scope>NUCLEOTIDE SEQUENCE [LARGE SCALE GENOMIC DNA]</scope>
    <source>
        <strain evidence="9 10">NPDC048946</strain>
    </source>
</reference>
<evidence type="ECO:0000256" key="7">
    <source>
        <dbReference type="SAM" id="SignalP"/>
    </source>
</evidence>
<name>A0ABV3DCA9_9ACTN</name>
<feature type="region of interest" description="Disordered" evidence="6">
    <location>
        <begin position="205"/>
        <end position="252"/>
    </location>
</feature>
<dbReference type="EMBL" id="JBEZFP010000013">
    <property type="protein sequence ID" value="MEU8133393.1"/>
    <property type="molecule type" value="Genomic_DNA"/>
</dbReference>
<dbReference type="PANTHER" id="PTHR47359">
    <property type="entry name" value="PEPTIDOGLYCAN DL-ENDOPEPTIDASE CWLO"/>
    <property type="match status" value="1"/>
</dbReference>
<evidence type="ECO:0000259" key="8">
    <source>
        <dbReference type="PROSITE" id="PS51935"/>
    </source>
</evidence>
<evidence type="ECO:0000256" key="4">
    <source>
        <dbReference type="ARBA" id="ARBA00022807"/>
    </source>
</evidence>
<dbReference type="RefSeq" id="WP_358350785.1">
    <property type="nucleotide sequence ID" value="NZ_JBEZFP010000013.1"/>
</dbReference>
<evidence type="ECO:0000256" key="1">
    <source>
        <dbReference type="ARBA" id="ARBA00007074"/>
    </source>
</evidence>
<dbReference type="Gene3D" id="6.10.250.3150">
    <property type="match status" value="1"/>
</dbReference>
<evidence type="ECO:0000313" key="9">
    <source>
        <dbReference type="EMBL" id="MEU8133393.1"/>
    </source>
</evidence>
<feature type="signal peptide" evidence="7">
    <location>
        <begin position="1"/>
        <end position="35"/>
    </location>
</feature>
<feature type="compositionally biased region" description="Basic and acidic residues" evidence="6">
    <location>
        <begin position="206"/>
        <end position="225"/>
    </location>
</feature>
<evidence type="ECO:0000256" key="5">
    <source>
        <dbReference type="SAM" id="Coils"/>
    </source>
</evidence>
<dbReference type="InterPro" id="IPR051794">
    <property type="entry name" value="PG_Endopeptidase_C40"/>
</dbReference>
<gene>
    <name evidence="9" type="ORF">AB0C36_07790</name>
</gene>
<feature type="chain" id="PRO_5045886387" evidence="7">
    <location>
        <begin position="36"/>
        <end position="371"/>
    </location>
</feature>
<dbReference type="InterPro" id="IPR038765">
    <property type="entry name" value="Papain-like_cys_pep_sf"/>
</dbReference>
<evidence type="ECO:0000256" key="6">
    <source>
        <dbReference type="SAM" id="MobiDB-lite"/>
    </source>
</evidence>
<keyword evidence="3" id="KW-0378">Hydrolase</keyword>
<dbReference type="Gene3D" id="3.90.1720.10">
    <property type="entry name" value="endopeptidase domain like (from Nostoc punctiforme)"/>
    <property type="match status" value="1"/>
</dbReference>
<dbReference type="PROSITE" id="PS51935">
    <property type="entry name" value="NLPC_P60"/>
    <property type="match status" value="1"/>
</dbReference>
<comment type="caution">
    <text evidence="9">The sequence shown here is derived from an EMBL/GenBank/DDBJ whole genome shotgun (WGS) entry which is preliminary data.</text>
</comment>
<feature type="coiled-coil region" evidence="5">
    <location>
        <begin position="143"/>
        <end position="201"/>
    </location>
</feature>
<dbReference type="InterPro" id="IPR000064">
    <property type="entry name" value="NLP_P60_dom"/>
</dbReference>
<dbReference type="Proteomes" id="UP001551482">
    <property type="component" value="Unassembled WGS sequence"/>
</dbReference>
<sequence length="371" mass="39249">MASHRRPKKPSKARVGVLTAAAATAVALSPGMSQADPAPSKDQVKAQINELTHQAEVATEELNGFQEKTELLQGQVSQIQERIAQEQSDLISLQSTMGVIASAQYRNAGVDPTLQLMLSEKPDEYLSKAAALDQITAQQAASIEQIQAKKRTLDQERTEASAKLGELEDTRKNLSAKKAEVEKKLQQAQALLNTLTEAERAAILAEEGHGDTIEADDRASRDEARTPSSTAPTTTKPSPTTTKPETETPKVTVPVSGRAGAAVAAAASKVGKPYVYGATGPNSFDCSGLTGWAWKQAGVSLPRTSQAQAGAGRSVPVDQIQPGDLVIYYSGMSHVGIYAGGGQIIHAPKPGTNVRYAPLHSMKVVKVVRPS</sequence>
<evidence type="ECO:0000313" key="10">
    <source>
        <dbReference type="Proteomes" id="UP001551482"/>
    </source>
</evidence>
<feature type="coiled-coil region" evidence="5">
    <location>
        <begin position="41"/>
        <end position="68"/>
    </location>
</feature>
<keyword evidence="7" id="KW-0732">Signal</keyword>
<dbReference type="SUPFAM" id="SSF54001">
    <property type="entry name" value="Cysteine proteinases"/>
    <property type="match status" value="1"/>
</dbReference>
<organism evidence="9 10">
    <name type="scientific">Streptodolium elevatio</name>
    <dbReference type="NCBI Taxonomy" id="3157996"/>
    <lineage>
        <taxon>Bacteria</taxon>
        <taxon>Bacillati</taxon>
        <taxon>Actinomycetota</taxon>
        <taxon>Actinomycetes</taxon>
        <taxon>Kitasatosporales</taxon>
        <taxon>Streptomycetaceae</taxon>
        <taxon>Streptodolium</taxon>
    </lineage>
</organism>
<dbReference type="PANTHER" id="PTHR47359:SF3">
    <property type="entry name" value="NLP_P60 DOMAIN-CONTAINING PROTEIN-RELATED"/>
    <property type="match status" value="1"/>
</dbReference>
<proteinExistence type="inferred from homology"/>
<keyword evidence="5" id="KW-0175">Coiled coil</keyword>
<evidence type="ECO:0000256" key="3">
    <source>
        <dbReference type="ARBA" id="ARBA00022801"/>
    </source>
</evidence>
<protein>
    <submittedName>
        <fullName evidence="9">NlpC/P60 family protein</fullName>
    </submittedName>
</protein>